<evidence type="ECO:0000313" key="4">
    <source>
        <dbReference type="Proteomes" id="UP000199259"/>
    </source>
</evidence>
<name>A0A7Z7B3W1_9EURY</name>
<dbReference type="RefSeq" id="WP_091711086.1">
    <property type="nucleotide sequence ID" value="NZ_FNCA01000014.1"/>
</dbReference>
<reference evidence="3 4" key="1">
    <citation type="submission" date="2016-10" db="EMBL/GenBank/DDBJ databases">
        <authorList>
            <person name="Varghese N."/>
            <person name="Submissions S."/>
        </authorList>
    </citation>
    <scope>NUCLEOTIDE SEQUENCE [LARGE SCALE GENOMIC DNA]</scope>
    <source>
        <strain evidence="3 4">PL 12/M</strain>
    </source>
</reference>
<keyword evidence="2" id="KW-1133">Transmembrane helix</keyword>
<evidence type="ECO:0000256" key="1">
    <source>
        <dbReference type="SAM" id="MobiDB-lite"/>
    </source>
</evidence>
<dbReference type="EMBL" id="FNCA01000014">
    <property type="protein sequence ID" value="SDG36891.1"/>
    <property type="molecule type" value="Genomic_DNA"/>
</dbReference>
<accession>A0A7Z7B3W1</accession>
<feature type="region of interest" description="Disordered" evidence="1">
    <location>
        <begin position="310"/>
        <end position="336"/>
    </location>
</feature>
<proteinExistence type="predicted"/>
<comment type="caution">
    <text evidence="3">The sequence shown here is derived from an EMBL/GenBank/DDBJ whole genome shotgun (WGS) entry which is preliminary data.</text>
</comment>
<gene>
    <name evidence="3" type="ORF">SAMN04488589_2827</name>
</gene>
<evidence type="ECO:0000256" key="2">
    <source>
        <dbReference type="SAM" id="Phobius"/>
    </source>
</evidence>
<protein>
    <submittedName>
        <fullName evidence="3">Uncharacterized protein</fullName>
    </submittedName>
</protein>
<organism evidence="3 4">
    <name type="scientific">Methanolobus vulcani</name>
    <dbReference type="NCBI Taxonomy" id="38026"/>
    <lineage>
        <taxon>Archaea</taxon>
        <taxon>Methanobacteriati</taxon>
        <taxon>Methanobacteriota</taxon>
        <taxon>Stenosarchaea group</taxon>
        <taxon>Methanomicrobia</taxon>
        <taxon>Methanosarcinales</taxon>
        <taxon>Methanosarcinaceae</taxon>
        <taxon>Methanolobus</taxon>
    </lineage>
</organism>
<keyword evidence="4" id="KW-1185">Reference proteome</keyword>
<dbReference type="Proteomes" id="UP000199259">
    <property type="component" value="Unassembled WGS sequence"/>
</dbReference>
<feature type="transmembrane region" description="Helical" evidence="2">
    <location>
        <begin position="251"/>
        <end position="270"/>
    </location>
</feature>
<sequence length="336" mass="37963">MKQTSSPYFSYSSSISEFKPSYLVCLALALCTMLMITPALALSPDNVTLSPESMTSGQGNVSEYNHLIEVSLLNSGYVVVSESMVYLIDPTNKQHSNQSQIMFWIPENSQIMQFQTTDMAGSNSVMPVNFTRDGNYLYFYSEKNESSSGMPLLYGIRYVLPDTGDEVLRKVIYKKGELEQPISRLILTVYHDENTGISLSSENGALLTADDTVLEANYSSYVWSKPEFNEFTIIRNEKDLVQNTATSGNNLVIPLVIIILIVVVAGYYYMRKNSSANSKDINELEDLYEAEMAVLERIKKDRKNNKLSQKEFDKLEKKHSESASKIKKELEKIKKT</sequence>
<keyword evidence="2" id="KW-0472">Membrane</keyword>
<evidence type="ECO:0000313" key="3">
    <source>
        <dbReference type="EMBL" id="SDG36891.1"/>
    </source>
</evidence>
<dbReference type="AlphaFoldDB" id="A0A7Z7B3W1"/>
<keyword evidence="2" id="KW-0812">Transmembrane</keyword>
<dbReference type="OrthoDB" id="125642at2157"/>